<dbReference type="InterPro" id="IPR029044">
    <property type="entry name" value="Nucleotide-diphossugar_trans"/>
</dbReference>
<feature type="domain" description="Glycosyltransferase 2-like" evidence="4">
    <location>
        <begin position="6"/>
        <end position="134"/>
    </location>
</feature>
<reference evidence="5 6" key="1">
    <citation type="submission" date="2021-05" db="EMBL/GenBank/DDBJ databases">
        <title>Roseococcus sp. XZZS9, whole genome shotgun sequencing project.</title>
        <authorList>
            <person name="Zhao G."/>
            <person name="Shen L."/>
        </authorList>
    </citation>
    <scope>NUCLEOTIDE SEQUENCE [LARGE SCALE GENOMIC DNA]</scope>
    <source>
        <strain evidence="5 6">XZZS9</strain>
    </source>
</reference>
<organism evidence="5 6">
    <name type="scientific">Roseococcus pinisoli</name>
    <dbReference type="NCBI Taxonomy" id="2835040"/>
    <lineage>
        <taxon>Bacteria</taxon>
        <taxon>Pseudomonadati</taxon>
        <taxon>Pseudomonadota</taxon>
        <taxon>Alphaproteobacteria</taxon>
        <taxon>Acetobacterales</taxon>
        <taxon>Roseomonadaceae</taxon>
        <taxon>Roseococcus</taxon>
    </lineage>
</organism>
<dbReference type="EMBL" id="JAHCDA010000002">
    <property type="protein sequence ID" value="MBS7812124.1"/>
    <property type="molecule type" value="Genomic_DNA"/>
</dbReference>
<proteinExistence type="inferred from homology"/>
<dbReference type="InterPro" id="IPR001173">
    <property type="entry name" value="Glyco_trans_2-like"/>
</dbReference>
<evidence type="ECO:0000313" key="6">
    <source>
        <dbReference type="Proteomes" id="UP000766336"/>
    </source>
</evidence>
<evidence type="ECO:0000256" key="1">
    <source>
        <dbReference type="ARBA" id="ARBA00006739"/>
    </source>
</evidence>
<evidence type="ECO:0000256" key="3">
    <source>
        <dbReference type="ARBA" id="ARBA00022679"/>
    </source>
</evidence>
<dbReference type="EC" id="2.4.-.-" evidence="5"/>
<dbReference type="GO" id="GO:0016757">
    <property type="term" value="F:glycosyltransferase activity"/>
    <property type="evidence" value="ECO:0007669"/>
    <property type="project" value="UniProtKB-KW"/>
</dbReference>
<keyword evidence="2 5" id="KW-0328">Glycosyltransferase</keyword>
<dbReference type="PANTHER" id="PTHR43685">
    <property type="entry name" value="GLYCOSYLTRANSFERASE"/>
    <property type="match status" value="1"/>
</dbReference>
<evidence type="ECO:0000259" key="4">
    <source>
        <dbReference type="Pfam" id="PF00535"/>
    </source>
</evidence>
<dbReference type="Proteomes" id="UP000766336">
    <property type="component" value="Unassembled WGS sequence"/>
</dbReference>
<dbReference type="RefSeq" id="WP_213670756.1">
    <property type="nucleotide sequence ID" value="NZ_JAHCDA010000002.1"/>
</dbReference>
<dbReference type="SUPFAM" id="SSF53448">
    <property type="entry name" value="Nucleotide-diphospho-sugar transferases"/>
    <property type="match status" value="1"/>
</dbReference>
<dbReference type="PANTHER" id="PTHR43685:SF5">
    <property type="entry name" value="GLYCOSYLTRANSFERASE EPSE-RELATED"/>
    <property type="match status" value="1"/>
</dbReference>
<name>A0ABS5QEX7_9PROT</name>
<evidence type="ECO:0000313" key="5">
    <source>
        <dbReference type="EMBL" id="MBS7812124.1"/>
    </source>
</evidence>
<comment type="similarity">
    <text evidence="1">Belongs to the glycosyltransferase 2 family.</text>
</comment>
<sequence>MMSVHVLLATYNGATHLPTQLESLAAQSDVDWHLLWRDDGSFDTTPAILESFAAAHPGRVTHLDDPRGRLGAGASFLALLAAAPAGACYAFMDQDDVWLPGKLARAAVQLGERPTIVCSRLRLVTAELEPIGLSPLPAREPSFATLLAHNIAAGCTMVMNGPARELALGAPLPERGFHDWWCALLVTGGGGRLVFDPEPLILYRQHGANVIGGASGWRHRARRVLSRGAEGFLGPLAVHLKALRQAHLSPEARRVVEAAEGLRDASPLRRLAALRRSGLAHHARGMGVLLCAWVAFRRLN</sequence>
<gene>
    <name evidence="5" type="ORF">KHU32_14320</name>
</gene>
<keyword evidence="6" id="KW-1185">Reference proteome</keyword>
<accession>A0ABS5QEX7</accession>
<keyword evidence="3 5" id="KW-0808">Transferase</keyword>
<dbReference type="Pfam" id="PF00535">
    <property type="entry name" value="Glycos_transf_2"/>
    <property type="match status" value="1"/>
</dbReference>
<dbReference type="InterPro" id="IPR050834">
    <property type="entry name" value="Glycosyltransf_2"/>
</dbReference>
<evidence type="ECO:0000256" key="2">
    <source>
        <dbReference type="ARBA" id="ARBA00022676"/>
    </source>
</evidence>
<protein>
    <submittedName>
        <fullName evidence="5">Glycosyltransferase</fullName>
        <ecNumber evidence="5">2.4.-.-</ecNumber>
    </submittedName>
</protein>
<dbReference type="Gene3D" id="3.90.550.10">
    <property type="entry name" value="Spore Coat Polysaccharide Biosynthesis Protein SpsA, Chain A"/>
    <property type="match status" value="1"/>
</dbReference>
<comment type="caution">
    <text evidence="5">The sequence shown here is derived from an EMBL/GenBank/DDBJ whole genome shotgun (WGS) entry which is preliminary data.</text>
</comment>